<dbReference type="Gene3D" id="1.20.58.340">
    <property type="entry name" value="Magnesium transport protein CorA, transmembrane region"/>
    <property type="match status" value="1"/>
</dbReference>
<organism evidence="3 4">
    <name type="scientific">Rhizodiscina lignyota</name>
    <dbReference type="NCBI Taxonomy" id="1504668"/>
    <lineage>
        <taxon>Eukaryota</taxon>
        <taxon>Fungi</taxon>
        <taxon>Dikarya</taxon>
        <taxon>Ascomycota</taxon>
        <taxon>Pezizomycotina</taxon>
        <taxon>Dothideomycetes</taxon>
        <taxon>Pleosporomycetidae</taxon>
        <taxon>Aulographales</taxon>
        <taxon>Rhizodiscinaceae</taxon>
        <taxon>Rhizodiscina</taxon>
    </lineage>
</organism>
<feature type="domain" description="CorA-like transporter" evidence="2">
    <location>
        <begin position="6"/>
        <end position="229"/>
    </location>
</feature>
<keyword evidence="1" id="KW-0472">Membrane</keyword>
<evidence type="ECO:0000259" key="2">
    <source>
        <dbReference type="Pfam" id="PF26616"/>
    </source>
</evidence>
<keyword evidence="4" id="KW-1185">Reference proteome</keyword>
<accession>A0A9P4M6N4</accession>
<proteinExistence type="predicted"/>
<name>A0A9P4M6N4_9PEZI</name>
<feature type="transmembrane region" description="Helical" evidence="1">
    <location>
        <begin position="359"/>
        <end position="382"/>
    </location>
</feature>
<evidence type="ECO:0000313" key="4">
    <source>
        <dbReference type="Proteomes" id="UP000799772"/>
    </source>
</evidence>
<feature type="transmembrane region" description="Helical" evidence="1">
    <location>
        <begin position="402"/>
        <end position="422"/>
    </location>
</feature>
<dbReference type="AlphaFoldDB" id="A0A9P4M6N4"/>
<keyword evidence="1" id="KW-1133">Transmembrane helix</keyword>
<comment type="caution">
    <text evidence="3">The sequence shown here is derived from an EMBL/GenBank/DDBJ whole genome shotgun (WGS) entry which is preliminary data.</text>
</comment>
<evidence type="ECO:0000256" key="1">
    <source>
        <dbReference type="SAM" id="Phobius"/>
    </source>
</evidence>
<gene>
    <name evidence="3" type="ORF">NA57DRAFT_79509</name>
</gene>
<protein>
    <recommendedName>
        <fullName evidence="2">CorA-like transporter domain-containing protein</fullName>
    </recommendedName>
</protein>
<evidence type="ECO:0000313" key="3">
    <source>
        <dbReference type="EMBL" id="KAF2095019.1"/>
    </source>
</evidence>
<keyword evidence="1" id="KW-0812">Transmembrane</keyword>
<sequence>MDFAFVHSAANLADWLGIQSTQRQNGTQGITITARFMDPKRRFIYIYGDSSRTRLKITRSMLAQIFTYHQVMPDYLDFIFAFGFSGSSRLLKFSSFREHTSLRVPQPGSAIPQLGRSGRQFQLCYNLKGTWQMGVPDDVVWMAQEAAFYHQFDVLSGNMLWIVTKGRLDLHSRIKDWTNVSENPDNRAFGTVEDCFRSSLSTQLLFSHWSTEGWRNHIEWLYHKEQQGTYEMSERSEGPGEDKLGSGGADIQQLQWLEDRANEIIGLLEGNVYVLGALQKFYLALSTDSDFPLRPCGSDINTFSNKLGHFMEEFRMQVASTRTFVKSVADRKELINKYIERQAAQRAERLNRNMEREAVVVRIVTIVTLIYLPATFVSTFFSTDIIKYQSGDKNGTFSPIAMNRWLQVTLPLTFLTILVAWLGDRWAQTHRPADNRLREGERPCVWRRRFWPNAIFEKEP</sequence>
<dbReference type="OrthoDB" id="5396681at2759"/>
<dbReference type="Proteomes" id="UP000799772">
    <property type="component" value="Unassembled WGS sequence"/>
</dbReference>
<dbReference type="EMBL" id="ML978132">
    <property type="protein sequence ID" value="KAF2095019.1"/>
    <property type="molecule type" value="Genomic_DNA"/>
</dbReference>
<dbReference type="InterPro" id="IPR058257">
    <property type="entry name" value="CorA-like_dom"/>
</dbReference>
<reference evidence="3" key="1">
    <citation type="journal article" date="2020" name="Stud. Mycol.">
        <title>101 Dothideomycetes genomes: a test case for predicting lifestyles and emergence of pathogens.</title>
        <authorList>
            <person name="Haridas S."/>
            <person name="Albert R."/>
            <person name="Binder M."/>
            <person name="Bloem J."/>
            <person name="Labutti K."/>
            <person name="Salamov A."/>
            <person name="Andreopoulos B."/>
            <person name="Baker S."/>
            <person name="Barry K."/>
            <person name="Bills G."/>
            <person name="Bluhm B."/>
            <person name="Cannon C."/>
            <person name="Castanera R."/>
            <person name="Culley D."/>
            <person name="Daum C."/>
            <person name="Ezra D."/>
            <person name="Gonzalez J."/>
            <person name="Henrissat B."/>
            <person name="Kuo A."/>
            <person name="Liang C."/>
            <person name="Lipzen A."/>
            <person name="Lutzoni F."/>
            <person name="Magnuson J."/>
            <person name="Mondo S."/>
            <person name="Nolan M."/>
            <person name="Ohm R."/>
            <person name="Pangilinan J."/>
            <person name="Park H.-J."/>
            <person name="Ramirez L."/>
            <person name="Alfaro M."/>
            <person name="Sun H."/>
            <person name="Tritt A."/>
            <person name="Yoshinaga Y."/>
            <person name="Zwiers L.-H."/>
            <person name="Turgeon B."/>
            <person name="Goodwin S."/>
            <person name="Spatafora J."/>
            <person name="Crous P."/>
            <person name="Grigoriev I."/>
        </authorList>
    </citation>
    <scope>NUCLEOTIDE SEQUENCE</scope>
    <source>
        <strain evidence="3">CBS 133067</strain>
    </source>
</reference>
<dbReference type="Pfam" id="PF26616">
    <property type="entry name" value="CorA-like"/>
    <property type="match status" value="1"/>
</dbReference>